<feature type="region of interest" description="Disordered" evidence="1">
    <location>
        <begin position="141"/>
        <end position="171"/>
    </location>
</feature>
<name>A0ABD2B760_VESSQ</name>
<comment type="caution">
    <text evidence="2">The sequence shown here is derived from an EMBL/GenBank/DDBJ whole genome shotgun (WGS) entry which is preliminary data.</text>
</comment>
<evidence type="ECO:0000313" key="2">
    <source>
        <dbReference type="EMBL" id="KAL2728555.1"/>
    </source>
</evidence>
<dbReference type="EMBL" id="JAUDFV010000132">
    <property type="protein sequence ID" value="KAL2728555.1"/>
    <property type="molecule type" value="Genomic_DNA"/>
</dbReference>
<proteinExistence type="predicted"/>
<reference evidence="2 3" key="1">
    <citation type="journal article" date="2024" name="Ann. Entomol. Soc. Am.">
        <title>Genomic analyses of the southern and eastern yellowjacket wasps (Hymenoptera: Vespidae) reveal evolutionary signatures of social life.</title>
        <authorList>
            <person name="Catto M.A."/>
            <person name="Caine P.B."/>
            <person name="Orr S.E."/>
            <person name="Hunt B.G."/>
            <person name="Goodisman M.A.D."/>
        </authorList>
    </citation>
    <scope>NUCLEOTIDE SEQUENCE [LARGE SCALE GENOMIC DNA]</scope>
    <source>
        <strain evidence="2">233</strain>
        <tissue evidence="2">Head and thorax</tissue>
    </source>
</reference>
<keyword evidence="3" id="KW-1185">Reference proteome</keyword>
<feature type="compositionally biased region" description="Basic residues" evidence="1">
    <location>
        <begin position="141"/>
        <end position="152"/>
    </location>
</feature>
<accession>A0ABD2B760</accession>
<dbReference type="AlphaFoldDB" id="A0ABD2B760"/>
<organism evidence="2 3">
    <name type="scientific">Vespula squamosa</name>
    <name type="common">Southern yellow jacket</name>
    <name type="synonym">Wasp</name>
    <dbReference type="NCBI Taxonomy" id="30214"/>
    <lineage>
        <taxon>Eukaryota</taxon>
        <taxon>Metazoa</taxon>
        <taxon>Ecdysozoa</taxon>
        <taxon>Arthropoda</taxon>
        <taxon>Hexapoda</taxon>
        <taxon>Insecta</taxon>
        <taxon>Pterygota</taxon>
        <taxon>Neoptera</taxon>
        <taxon>Endopterygota</taxon>
        <taxon>Hymenoptera</taxon>
        <taxon>Apocrita</taxon>
        <taxon>Aculeata</taxon>
        <taxon>Vespoidea</taxon>
        <taxon>Vespidae</taxon>
        <taxon>Vespinae</taxon>
        <taxon>Vespula</taxon>
    </lineage>
</organism>
<gene>
    <name evidence="2" type="ORF">V1478_006187</name>
</gene>
<evidence type="ECO:0000313" key="3">
    <source>
        <dbReference type="Proteomes" id="UP001607302"/>
    </source>
</evidence>
<dbReference type="Proteomes" id="UP001607302">
    <property type="component" value="Unassembled WGS sequence"/>
</dbReference>
<sequence length="171" mass="19309">MSVLECLVVLRRVSFNVIRDIGVVCSYREMIIRDGVVGNGGSSNACGVGDGKCPVVMVGVPQRVNPRVQRLYCEGRLREELSGFTASAMFEHLMAGICLARQDNNMIYGEGRNERRCKLVHPSDDGLKQKGRRKRRMRIRIKMRKRRRKRRRGEGGGGGNAELDRAFFTSH</sequence>
<evidence type="ECO:0000256" key="1">
    <source>
        <dbReference type="SAM" id="MobiDB-lite"/>
    </source>
</evidence>
<protein>
    <submittedName>
        <fullName evidence="2">Uncharacterized protein</fullName>
    </submittedName>
</protein>